<evidence type="ECO:0000256" key="10">
    <source>
        <dbReference type="ARBA" id="ARBA00023239"/>
    </source>
</evidence>
<dbReference type="VEuPathDB" id="FungiDB:Malapachy_2811"/>
<dbReference type="Proteomes" id="UP000037751">
    <property type="component" value="Unassembled WGS sequence"/>
</dbReference>
<gene>
    <name evidence="13" type="ORF">Malapachy_2811</name>
</gene>
<keyword evidence="8" id="KW-0318">Glutathionylation</keyword>
<keyword evidence="7 12" id="KW-0460">Magnesium</keyword>
<protein>
    <recommendedName>
        <fullName evidence="4 12">3,4-dihydroxy-2-butanone 4-phosphate synthase</fullName>
        <shortName evidence="12">DHBP synthase</shortName>
        <ecNumber evidence="3 12">4.1.99.12</ecNumber>
    </recommendedName>
</protein>
<evidence type="ECO:0000313" key="14">
    <source>
        <dbReference type="Proteomes" id="UP000037751"/>
    </source>
</evidence>
<evidence type="ECO:0000256" key="5">
    <source>
        <dbReference type="ARBA" id="ARBA00022619"/>
    </source>
</evidence>
<dbReference type="GO" id="GO:0005829">
    <property type="term" value="C:cytosol"/>
    <property type="evidence" value="ECO:0007669"/>
    <property type="project" value="TreeGrafter"/>
</dbReference>
<dbReference type="EMBL" id="LGAV01000011">
    <property type="protein sequence ID" value="KOS12594.1"/>
    <property type="molecule type" value="Genomic_DNA"/>
</dbReference>
<dbReference type="UniPathway" id="UPA00275">
    <property type="reaction ID" value="UER00399"/>
</dbReference>
<dbReference type="FunFam" id="3.90.870.10:FF:000002">
    <property type="entry name" value="3,4-dihydroxy-2-butanone 4-phosphate synthase"/>
    <property type="match status" value="1"/>
</dbReference>
<keyword evidence="10 12" id="KW-0456">Lyase</keyword>
<dbReference type="PANTHER" id="PTHR21327">
    <property type="entry name" value="GTP CYCLOHYDROLASE II-RELATED"/>
    <property type="match status" value="1"/>
</dbReference>
<keyword evidence="14" id="KW-1185">Reference proteome</keyword>
<dbReference type="OrthoDB" id="60371at2759"/>
<sequence>MSGLFDSIDDVVRDYAEGKFVIVLDDEDRENEGDLLIAASKVTPEQMAFLIRHSSGFVCIALTPERLEELQLPLMVPDNQEKHKTAYTITCDYRHNTTTGISAKDRALTARMLADPSLGATAADFTRPGHMNPLRYTPGGVQVRRGHTEATVDLCKAAHLPPGGLLCELVDPDDQLGGIAARDACIKFAKTHGLRITTIEALRAWQTKAAA</sequence>
<keyword evidence="5 12" id="KW-0686">Riboflavin biosynthesis</keyword>
<comment type="subunit">
    <text evidence="2 12">Homodimer.</text>
</comment>
<evidence type="ECO:0000313" key="13">
    <source>
        <dbReference type="EMBL" id="KOS12594.1"/>
    </source>
</evidence>
<comment type="similarity">
    <text evidence="11 12">Belongs to the DHBP synthase family.</text>
</comment>
<comment type="cofactor">
    <cofactor evidence="12">
        <name>Mg(2+)</name>
        <dbReference type="ChEBI" id="CHEBI:18420"/>
    </cofactor>
    <cofactor evidence="12">
        <name>Mn(2+)</name>
        <dbReference type="ChEBI" id="CHEBI:29035"/>
    </cofactor>
    <text evidence="12">Binds 2 divalent metal cations per subunit. Magnesium or manganese.</text>
</comment>
<comment type="pathway">
    <text evidence="1 12">Cofactor biosynthesis; riboflavin biosynthesis; 2-hydroxy-3-oxobutyl phosphate from D-ribulose 5-phosphate: step 1/1.</text>
</comment>
<dbReference type="STRING" id="77020.A0A0M8MR17"/>
<dbReference type="GO" id="GO:0009231">
    <property type="term" value="P:riboflavin biosynthetic process"/>
    <property type="evidence" value="ECO:0007669"/>
    <property type="project" value="UniProtKB-UniPathway"/>
</dbReference>
<evidence type="ECO:0000256" key="9">
    <source>
        <dbReference type="ARBA" id="ARBA00023211"/>
    </source>
</evidence>
<organism evidence="13 14">
    <name type="scientific">Malassezia pachydermatis</name>
    <dbReference type="NCBI Taxonomy" id="77020"/>
    <lineage>
        <taxon>Eukaryota</taxon>
        <taxon>Fungi</taxon>
        <taxon>Dikarya</taxon>
        <taxon>Basidiomycota</taxon>
        <taxon>Ustilaginomycotina</taxon>
        <taxon>Malasseziomycetes</taxon>
        <taxon>Malasseziales</taxon>
        <taxon>Malasseziaceae</taxon>
        <taxon>Malassezia</taxon>
    </lineage>
</organism>
<evidence type="ECO:0000256" key="8">
    <source>
        <dbReference type="ARBA" id="ARBA00023206"/>
    </source>
</evidence>
<evidence type="ECO:0000256" key="11">
    <source>
        <dbReference type="ARBA" id="ARBA00060730"/>
    </source>
</evidence>
<dbReference type="Gene3D" id="3.90.870.10">
    <property type="entry name" value="DHBP synthase"/>
    <property type="match status" value="1"/>
</dbReference>
<dbReference type="GeneID" id="28729173"/>
<evidence type="ECO:0000256" key="3">
    <source>
        <dbReference type="ARBA" id="ARBA00012153"/>
    </source>
</evidence>
<evidence type="ECO:0000256" key="6">
    <source>
        <dbReference type="ARBA" id="ARBA00022723"/>
    </source>
</evidence>
<evidence type="ECO:0000256" key="1">
    <source>
        <dbReference type="ARBA" id="ARBA00004904"/>
    </source>
</evidence>
<keyword evidence="6 12" id="KW-0479">Metal-binding</keyword>
<dbReference type="NCBIfam" id="TIGR00506">
    <property type="entry name" value="ribB"/>
    <property type="match status" value="1"/>
</dbReference>
<dbReference type="GO" id="GO:0005758">
    <property type="term" value="C:mitochondrial intermembrane space"/>
    <property type="evidence" value="ECO:0007669"/>
    <property type="project" value="TreeGrafter"/>
</dbReference>
<dbReference type="GO" id="GO:0046872">
    <property type="term" value="F:metal ion binding"/>
    <property type="evidence" value="ECO:0007669"/>
    <property type="project" value="UniProtKB-KW"/>
</dbReference>
<dbReference type="SUPFAM" id="SSF55821">
    <property type="entry name" value="YrdC/RibB"/>
    <property type="match status" value="1"/>
</dbReference>
<dbReference type="PANTHER" id="PTHR21327:SF18">
    <property type="entry name" value="3,4-DIHYDROXY-2-BUTANONE 4-PHOSPHATE SYNTHASE"/>
    <property type="match status" value="1"/>
</dbReference>
<dbReference type="EC" id="4.1.99.12" evidence="3 12"/>
<evidence type="ECO:0000256" key="7">
    <source>
        <dbReference type="ARBA" id="ARBA00022842"/>
    </source>
</evidence>
<reference evidence="13 14" key="1">
    <citation type="submission" date="2015-07" db="EMBL/GenBank/DDBJ databases">
        <title>Draft Genome Sequence of Malassezia furfur CBS1878 and Malassezia pachydermatis CBS1879.</title>
        <authorList>
            <person name="Triana S."/>
            <person name="Ohm R."/>
            <person name="Gonzalez A."/>
            <person name="DeCock H."/>
            <person name="Restrepo S."/>
            <person name="Celis A."/>
        </authorList>
    </citation>
    <scope>NUCLEOTIDE SEQUENCE [LARGE SCALE GENOMIC DNA]</scope>
    <source>
        <strain evidence="13 14">CBS 1879</strain>
    </source>
</reference>
<keyword evidence="9 12" id="KW-0464">Manganese</keyword>
<accession>A0A0M8MR17</accession>
<evidence type="ECO:0000256" key="2">
    <source>
        <dbReference type="ARBA" id="ARBA00011738"/>
    </source>
</evidence>
<proteinExistence type="inferred from homology"/>
<evidence type="ECO:0000256" key="12">
    <source>
        <dbReference type="RuleBase" id="RU003843"/>
    </source>
</evidence>
<dbReference type="AlphaFoldDB" id="A0A0M8MR17"/>
<evidence type="ECO:0000256" key="4">
    <source>
        <dbReference type="ARBA" id="ARBA00018836"/>
    </source>
</evidence>
<name>A0A0M8MR17_9BASI</name>
<dbReference type="InterPro" id="IPR000422">
    <property type="entry name" value="DHBP_synthase_RibB"/>
</dbReference>
<comment type="catalytic activity">
    <reaction evidence="12">
        <text>D-ribulose 5-phosphate = (2S)-2-hydroxy-3-oxobutyl phosphate + formate + H(+)</text>
        <dbReference type="Rhea" id="RHEA:18457"/>
        <dbReference type="ChEBI" id="CHEBI:15378"/>
        <dbReference type="ChEBI" id="CHEBI:15740"/>
        <dbReference type="ChEBI" id="CHEBI:58121"/>
        <dbReference type="ChEBI" id="CHEBI:58830"/>
        <dbReference type="EC" id="4.1.99.12"/>
    </reaction>
</comment>
<dbReference type="GO" id="GO:0008686">
    <property type="term" value="F:3,4-dihydroxy-2-butanone-4-phosphate synthase activity"/>
    <property type="evidence" value="ECO:0007669"/>
    <property type="project" value="UniProtKB-EC"/>
</dbReference>
<comment type="function">
    <text evidence="12">Catalyzes the conversion of D-ribulose 5-phosphate to formate and 3,4-dihydroxy-2-butanone 4-phosphate.</text>
</comment>
<dbReference type="RefSeq" id="XP_017990226.1">
    <property type="nucleotide sequence ID" value="XM_018137297.1"/>
</dbReference>
<dbReference type="Pfam" id="PF00926">
    <property type="entry name" value="DHBP_synthase"/>
    <property type="match status" value="1"/>
</dbReference>
<comment type="caution">
    <text evidence="13">The sequence shown here is derived from an EMBL/GenBank/DDBJ whole genome shotgun (WGS) entry which is preliminary data.</text>
</comment>
<dbReference type="InterPro" id="IPR017945">
    <property type="entry name" value="DHBP_synth_RibB-like_a/b_dom"/>
</dbReference>